<comment type="caution">
    <text evidence="1">The sequence shown here is derived from an EMBL/GenBank/DDBJ whole genome shotgun (WGS) entry which is preliminary data.</text>
</comment>
<dbReference type="SUPFAM" id="SSF55909">
    <property type="entry name" value="Pentein"/>
    <property type="match status" value="1"/>
</dbReference>
<dbReference type="NCBIfam" id="NF046062">
    <property type="entry name" value="citrull_CtlX"/>
    <property type="match status" value="1"/>
</dbReference>
<dbReference type="PIRSF" id="PIRSF028188">
    <property type="entry name" value="Amdntrnsf_FN0238"/>
    <property type="match status" value="1"/>
</dbReference>
<protein>
    <recommendedName>
        <fullName evidence="3">Amidinotransferase</fullName>
    </recommendedName>
</protein>
<dbReference type="InterPro" id="IPR014541">
    <property type="entry name" value="Amdntrnsf_FN0238"/>
</dbReference>
<evidence type="ECO:0008006" key="3">
    <source>
        <dbReference type="Google" id="ProtNLM"/>
    </source>
</evidence>
<sequence>MQTTHTVLMVRPASFAFNPDTAANNRFQQQAQGGENVQQQALEEFDQYVADLRAHDVEVLVHQDRALPHTPDSIFPNNCWSSHPDGTLVIYPMQGHNRRLERNKGVLDWLREQHQVLQCVDFSGLEAQGLFLEGTGSMVFDREQRICYAGYSTRTHAAALQPVLDHLGYELCGFNAVDRAGVPIYHTNVMMSVGQHLAVVCLQALSDPTERDGLRQRLESSGKEILALDWGQLESFAGNMLEVHNRRGELLLVMSRTAWASLDAGQRRQVERYATPLPVKIDTIERIGGGSARCMLAEVFLPKHPSTVECAR</sequence>
<dbReference type="STRING" id="226910.UCMB321_3235"/>
<accession>A0A0C2I820</accession>
<organism evidence="1 2">
    <name type="scientific">Pseudomonas batumici</name>
    <dbReference type="NCBI Taxonomy" id="226910"/>
    <lineage>
        <taxon>Bacteria</taxon>
        <taxon>Pseudomonadati</taxon>
        <taxon>Pseudomonadota</taxon>
        <taxon>Gammaproteobacteria</taxon>
        <taxon>Pseudomonadales</taxon>
        <taxon>Pseudomonadaceae</taxon>
        <taxon>Pseudomonas</taxon>
    </lineage>
</organism>
<dbReference type="RefSeq" id="WP_040068604.1">
    <property type="nucleotide sequence ID" value="NZ_JXDG01000041.1"/>
</dbReference>
<proteinExistence type="predicted"/>
<evidence type="ECO:0000313" key="2">
    <source>
        <dbReference type="Proteomes" id="UP000031535"/>
    </source>
</evidence>
<dbReference type="Gene3D" id="3.75.10.10">
    <property type="entry name" value="L-arginine/glycine Amidinotransferase, Chain A"/>
    <property type="match status" value="1"/>
</dbReference>
<dbReference type="PANTHER" id="PTHR43224">
    <property type="entry name" value="AMIDINOTRANSFERASE"/>
    <property type="match status" value="1"/>
</dbReference>
<dbReference type="OrthoDB" id="9788268at2"/>
<dbReference type="AlphaFoldDB" id="A0A0C2I820"/>
<evidence type="ECO:0000313" key="1">
    <source>
        <dbReference type="EMBL" id="KIH83045.1"/>
    </source>
</evidence>
<dbReference type="EMBL" id="JXDG01000041">
    <property type="protein sequence ID" value="KIH83045.1"/>
    <property type="molecule type" value="Genomic_DNA"/>
</dbReference>
<reference evidence="1 2" key="1">
    <citation type="submission" date="2015-01" db="EMBL/GenBank/DDBJ databases">
        <title>Complete genome of Pseudomonas batumici UCM B-321 producer of the batumin antibiotic with strong antistaphilococcal and potential anticancer activity.</title>
        <authorList>
            <person name="Klochko V.V."/>
            <person name="Zelena L.B."/>
            <person name="Elena K.A."/>
            <person name="Reva O.N."/>
        </authorList>
    </citation>
    <scope>NUCLEOTIDE SEQUENCE [LARGE SCALE GENOMIC DNA]</scope>
    <source>
        <strain evidence="1 2">UCM B-321</strain>
    </source>
</reference>
<name>A0A0C2I820_9PSED</name>
<dbReference type="PATRIC" id="fig|226910.6.peg.3223"/>
<gene>
    <name evidence="1" type="ORF">UCMB321_3235</name>
</gene>
<dbReference type="PANTHER" id="PTHR43224:SF1">
    <property type="entry name" value="AMIDINOTRANSFERASE"/>
    <property type="match status" value="1"/>
</dbReference>
<dbReference type="Pfam" id="PF19420">
    <property type="entry name" value="DDAH_eukar"/>
    <property type="match status" value="1"/>
</dbReference>
<dbReference type="Proteomes" id="UP000031535">
    <property type="component" value="Unassembled WGS sequence"/>
</dbReference>
<keyword evidence="2" id="KW-1185">Reference proteome</keyword>